<feature type="transmembrane region" description="Helical" evidence="6">
    <location>
        <begin position="155"/>
        <end position="175"/>
    </location>
</feature>
<keyword evidence="2" id="KW-1003">Cell membrane</keyword>
<feature type="transmembrane region" description="Helical" evidence="6">
    <location>
        <begin position="37"/>
        <end position="59"/>
    </location>
</feature>
<dbReference type="PANTHER" id="PTHR30250:SF11">
    <property type="entry name" value="O-ANTIGEN TRANSPORTER-RELATED"/>
    <property type="match status" value="1"/>
</dbReference>
<evidence type="ECO:0000256" key="2">
    <source>
        <dbReference type="ARBA" id="ARBA00022475"/>
    </source>
</evidence>
<evidence type="ECO:0000256" key="6">
    <source>
        <dbReference type="SAM" id="Phobius"/>
    </source>
</evidence>
<sequence length="388" mass="39817">MNSLVRVGCRVVSSASLGVCLLLVARGSSITAFGGMMTAYSIGIIVGLAAGIGAPTRVLRAPGEDRPVYGTLYSVHTILVTTAFGMAFFVAAVTIPTWTVMAGLMLALGDTVQNYAQGQMTSLGRLTSANVLVLLHRLVPLCVVVIWYLDVGEVSFPAVTVAFAVPVALGVVAPLRSARAFGVGPIEGLFRSSLGYWAYSGSAVATQLQVPTLTAVATTATAGAFAMATRVVGPITLVTASITVVLVPELARRLHRWKDFEHLYRLLIGVCSGYAAFVVVAAVPMAWVIVDVAGPQYRDAMPVVAGAIVGAGLSACSQGFNAKLLAVGRPGLATAAVLTGAGVSLVMLVVLGARSTGGVGVLAMVPVVSQVVVLVMMITFARGVGDGR</sequence>
<gene>
    <name evidence="7" type="ORF">IDF66_05460</name>
</gene>
<comment type="caution">
    <text evidence="7">The sequence shown here is derived from an EMBL/GenBank/DDBJ whole genome shotgun (WGS) entry which is preliminary data.</text>
</comment>
<name>A0ABR7WB02_9ACTN</name>
<feature type="transmembrane region" description="Helical" evidence="6">
    <location>
        <begin position="263"/>
        <end position="289"/>
    </location>
</feature>
<evidence type="ECO:0008006" key="9">
    <source>
        <dbReference type="Google" id="ProtNLM"/>
    </source>
</evidence>
<feature type="transmembrane region" description="Helical" evidence="6">
    <location>
        <begin position="231"/>
        <end position="251"/>
    </location>
</feature>
<proteinExistence type="predicted"/>
<feature type="transmembrane region" description="Helical" evidence="6">
    <location>
        <begin position="332"/>
        <end position="353"/>
    </location>
</feature>
<dbReference type="RefSeq" id="WP_190265963.1">
    <property type="nucleotide sequence ID" value="NZ_BAABAD010000003.1"/>
</dbReference>
<evidence type="ECO:0000313" key="8">
    <source>
        <dbReference type="Proteomes" id="UP000602395"/>
    </source>
</evidence>
<protein>
    <recommendedName>
        <fullName evidence="9">Membrane protein involved in the export of O-antigen and teichoic acid</fullName>
    </recommendedName>
</protein>
<dbReference type="EMBL" id="JACWMS010000001">
    <property type="protein sequence ID" value="MBD1319022.1"/>
    <property type="molecule type" value="Genomic_DNA"/>
</dbReference>
<dbReference type="PANTHER" id="PTHR30250">
    <property type="entry name" value="PST FAMILY PREDICTED COLANIC ACID TRANSPORTER"/>
    <property type="match status" value="1"/>
</dbReference>
<feature type="transmembrane region" description="Helical" evidence="6">
    <location>
        <begin position="359"/>
        <end position="381"/>
    </location>
</feature>
<organism evidence="7 8">
    <name type="scientific">Gordonia hankookensis</name>
    <dbReference type="NCBI Taxonomy" id="589403"/>
    <lineage>
        <taxon>Bacteria</taxon>
        <taxon>Bacillati</taxon>
        <taxon>Actinomycetota</taxon>
        <taxon>Actinomycetes</taxon>
        <taxon>Mycobacteriales</taxon>
        <taxon>Gordoniaceae</taxon>
        <taxon>Gordonia</taxon>
    </lineage>
</organism>
<feature type="transmembrane region" description="Helical" evidence="6">
    <location>
        <begin position="128"/>
        <end position="149"/>
    </location>
</feature>
<dbReference type="Proteomes" id="UP000602395">
    <property type="component" value="Unassembled WGS sequence"/>
</dbReference>
<evidence type="ECO:0000313" key="7">
    <source>
        <dbReference type="EMBL" id="MBD1319022.1"/>
    </source>
</evidence>
<evidence type="ECO:0000256" key="4">
    <source>
        <dbReference type="ARBA" id="ARBA00022989"/>
    </source>
</evidence>
<keyword evidence="4 6" id="KW-1133">Transmembrane helix</keyword>
<reference evidence="7 8" key="1">
    <citation type="submission" date="2020-09" db="EMBL/GenBank/DDBJ databases">
        <title>Novel species in genus Gordonia.</title>
        <authorList>
            <person name="Zhang G."/>
        </authorList>
    </citation>
    <scope>NUCLEOTIDE SEQUENCE [LARGE SCALE GENOMIC DNA]</scope>
    <source>
        <strain evidence="7 8">ON-33</strain>
    </source>
</reference>
<keyword evidence="8" id="KW-1185">Reference proteome</keyword>
<feature type="transmembrane region" description="Helical" evidence="6">
    <location>
        <begin position="196"/>
        <end position="225"/>
    </location>
</feature>
<accession>A0ABR7WB02</accession>
<feature type="transmembrane region" description="Helical" evidence="6">
    <location>
        <begin position="71"/>
        <end position="92"/>
    </location>
</feature>
<evidence type="ECO:0000256" key="3">
    <source>
        <dbReference type="ARBA" id="ARBA00022692"/>
    </source>
</evidence>
<evidence type="ECO:0000256" key="5">
    <source>
        <dbReference type="ARBA" id="ARBA00023136"/>
    </source>
</evidence>
<feature type="transmembrane region" description="Helical" evidence="6">
    <location>
        <begin position="98"/>
        <end position="116"/>
    </location>
</feature>
<dbReference type="InterPro" id="IPR050833">
    <property type="entry name" value="Poly_Biosynth_Transport"/>
</dbReference>
<evidence type="ECO:0000256" key="1">
    <source>
        <dbReference type="ARBA" id="ARBA00004651"/>
    </source>
</evidence>
<keyword evidence="3 6" id="KW-0812">Transmembrane</keyword>
<keyword evidence="5 6" id="KW-0472">Membrane</keyword>
<comment type="subcellular location">
    <subcellularLocation>
        <location evidence="1">Cell membrane</location>
        <topology evidence="1">Multi-pass membrane protein</topology>
    </subcellularLocation>
</comment>